<accession>A0A8J7FJT5</accession>
<dbReference type="Pfam" id="PF13671">
    <property type="entry name" value="AAA_33"/>
    <property type="match status" value="1"/>
</dbReference>
<dbReference type="InterPro" id="IPR052732">
    <property type="entry name" value="Cell-binding_unc_protein"/>
</dbReference>
<name>A0A8J7FJT5_9GAMM</name>
<dbReference type="RefSeq" id="WP_193954973.1">
    <property type="nucleotide sequence ID" value="NZ_JADEYS010000024.1"/>
</dbReference>
<dbReference type="Proteomes" id="UP000640333">
    <property type="component" value="Unassembled WGS sequence"/>
</dbReference>
<evidence type="ECO:0000313" key="2">
    <source>
        <dbReference type="Proteomes" id="UP000640333"/>
    </source>
</evidence>
<comment type="caution">
    <text evidence="1">The sequence shown here is derived from an EMBL/GenBank/DDBJ whole genome shotgun (WGS) entry which is preliminary data.</text>
</comment>
<dbReference type="Gene3D" id="3.40.50.300">
    <property type="entry name" value="P-loop containing nucleotide triphosphate hydrolases"/>
    <property type="match status" value="1"/>
</dbReference>
<dbReference type="AlphaFoldDB" id="A0A8J7FJT5"/>
<keyword evidence="2" id="KW-1185">Reference proteome</keyword>
<evidence type="ECO:0000313" key="1">
    <source>
        <dbReference type="EMBL" id="MBE9399278.1"/>
    </source>
</evidence>
<dbReference type="PANTHER" id="PTHR43883:SF1">
    <property type="entry name" value="GLUCONOKINASE"/>
    <property type="match status" value="1"/>
</dbReference>
<protein>
    <submittedName>
        <fullName evidence="1">AAA family ATPase</fullName>
    </submittedName>
</protein>
<dbReference type="SUPFAM" id="SSF52540">
    <property type="entry name" value="P-loop containing nucleoside triphosphate hydrolases"/>
    <property type="match status" value="1"/>
</dbReference>
<dbReference type="InterPro" id="IPR011009">
    <property type="entry name" value="Kinase-like_dom_sf"/>
</dbReference>
<reference evidence="1" key="1">
    <citation type="submission" date="2020-10" db="EMBL/GenBank/DDBJ databases">
        <title>Bacterium isolated from coastal waters sediment.</title>
        <authorList>
            <person name="Chen R.-J."/>
            <person name="Lu D.-C."/>
            <person name="Zhu K.-L."/>
            <person name="Du Z.-J."/>
        </authorList>
    </citation>
    <scope>NUCLEOTIDE SEQUENCE</scope>
    <source>
        <strain evidence="1">N1Y112</strain>
    </source>
</reference>
<sequence length="506" mass="59297">MTLTDTLRMASAYPHPVKDIQVIETHISWLFLTGDYAYKVKKPVDFGFLDFTSLDKRKFFCEEELRLNQRLAPDIYESVVPICGTFENPVIDGEGEPIEYAVRMRQFNPEQRLDLLLQAKRFEADWIDMLAEQIADFHDRIPRVAPDSPWGETNTIWDVVSDNFLHIGDQINDLNDWSQLQHLSNHTAQSFRELTNLIRERKTQGRVRECHGDLHLANINLFNDELRLFDCIEFNLQFRWIDTISDIAFLLMDLEANEQFRWANRCLNRYLELCGDYRGVQLLNFYKSYRAMVRAKVSVIGTEPDLNGLRRYLSLTEHYARTPHPVLYLMHGVSGTGKSYFSQQLLDEIGAIRVRSDVERKRLYRELSLKGEKLELYGAEMNARTYNHLQDITRALLKAGYSVIVDATNIRYRTRRSYFELSQQLHVPMRIVSCQCEQKLIEARLKRRVNEGIDASDADIDVMRQQLQHEQTLNEDEQDYTIVVDTDDDDSINHVLERLRSEEIIS</sequence>
<gene>
    <name evidence="1" type="ORF">IOQ59_18615</name>
</gene>
<organism evidence="1 2">
    <name type="scientific">Pontibacterium sinense</name>
    <dbReference type="NCBI Taxonomy" id="2781979"/>
    <lineage>
        <taxon>Bacteria</taxon>
        <taxon>Pseudomonadati</taxon>
        <taxon>Pseudomonadota</taxon>
        <taxon>Gammaproteobacteria</taxon>
        <taxon>Oceanospirillales</taxon>
        <taxon>Oceanospirillaceae</taxon>
        <taxon>Pontibacterium</taxon>
    </lineage>
</organism>
<dbReference type="PANTHER" id="PTHR43883">
    <property type="entry name" value="SLR0207 PROTEIN"/>
    <property type="match status" value="1"/>
</dbReference>
<dbReference type="InterPro" id="IPR027417">
    <property type="entry name" value="P-loop_NTPase"/>
</dbReference>
<dbReference type="Gene3D" id="3.90.1200.10">
    <property type="match status" value="1"/>
</dbReference>
<proteinExistence type="predicted"/>
<dbReference type="EMBL" id="JADEYS010000024">
    <property type="protein sequence ID" value="MBE9399278.1"/>
    <property type="molecule type" value="Genomic_DNA"/>
</dbReference>
<dbReference type="SUPFAM" id="SSF56112">
    <property type="entry name" value="Protein kinase-like (PK-like)"/>
    <property type="match status" value="1"/>
</dbReference>